<dbReference type="InterPro" id="IPR031402">
    <property type="entry name" value="LYRIC"/>
</dbReference>
<feature type="transmembrane region" description="Helical" evidence="4">
    <location>
        <begin position="29"/>
        <end position="53"/>
    </location>
</feature>
<feature type="region of interest" description="Disordered" evidence="3">
    <location>
        <begin position="314"/>
        <end position="496"/>
    </location>
</feature>
<feature type="compositionally biased region" description="Basic residues" evidence="3">
    <location>
        <begin position="400"/>
        <end position="409"/>
    </location>
</feature>
<organism evidence="5 6">
    <name type="scientific">Pygocentrus nattereri</name>
    <name type="common">Red-bellied piranha</name>
    <dbReference type="NCBI Taxonomy" id="42514"/>
    <lineage>
        <taxon>Eukaryota</taxon>
        <taxon>Metazoa</taxon>
        <taxon>Chordata</taxon>
        <taxon>Craniata</taxon>
        <taxon>Vertebrata</taxon>
        <taxon>Euteleostomi</taxon>
        <taxon>Actinopterygii</taxon>
        <taxon>Neopterygii</taxon>
        <taxon>Teleostei</taxon>
        <taxon>Ostariophysi</taxon>
        <taxon>Characiformes</taxon>
        <taxon>Characoidei</taxon>
        <taxon>Pygocentrus</taxon>
    </lineage>
</organism>
<evidence type="ECO:0008006" key="7">
    <source>
        <dbReference type="Google" id="ProtNLM"/>
    </source>
</evidence>
<dbReference type="GO" id="GO:0045766">
    <property type="term" value="P:positive regulation of angiogenesis"/>
    <property type="evidence" value="ECO:0007669"/>
    <property type="project" value="InterPro"/>
</dbReference>
<sequence length="496" mass="53739">MAQSWADRAEQMVFSLAEMLGVEAAAPLALWPAGVLLLSVGLGLILTLLLLGLHRPGGAREQRGKPEDIVLEPGKAGKSEEPKKRSRKKAGDKKLQRNGLAVEPQEEAKPVEVHSQDPADLKADKAKKNKKKPKAPAKEAKSAPSERKEPEEAGAWETKVSNREKRQQRRKDKGAGDESGSPGGVEPSATEQPIITPEEPKITIPTTPTKTKNTTTRTTTTTKNTTRTPTTNTPAAAAQRREEPPAVEVHAVIPQVSPGWEEVLSMNGSSWGELAQPVHPDNWNSRSAERQDLHAAWPQDMEGSWTIVDGSFTGLPAAGESQPVPDLSWACQPQVDDEWSAPNTSCADPSSDWRPPSEEWGNYEDRPAERAVSSRAPPAELQESDTEKDKEELAAPGSGKAKKKKKKKKKLEDGGTAAQVEGEGGVAKDQNTAGNILPKTVKEQESMAPSAPPRAVLKPTEPEMMARSSATPAQKKPEDSWESPKQVKKKKARRET</sequence>
<dbReference type="AlphaFoldDB" id="A0A3B4ECI3"/>
<dbReference type="STRING" id="42514.ENSPNAP00000033014"/>
<keyword evidence="2" id="KW-0539">Nucleus</keyword>
<dbReference type="CTD" id="553275"/>
<proteinExistence type="predicted"/>
<dbReference type="Proteomes" id="UP001501920">
    <property type="component" value="Chromosome 24"/>
</dbReference>
<dbReference type="GeneID" id="108437380"/>
<dbReference type="PANTHER" id="PTHR23251:SF0">
    <property type="entry name" value="PROTEIN LYRIC"/>
    <property type="match status" value="1"/>
</dbReference>
<feature type="compositionally biased region" description="Low complexity" evidence="3">
    <location>
        <begin position="193"/>
        <end position="238"/>
    </location>
</feature>
<evidence type="ECO:0000256" key="4">
    <source>
        <dbReference type="SAM" id="Phobius"/>
    </source>
</evidence>
<evidence type="ECO:0000313" key="5">
    <source>
        <dbReference type="Ensembl" id="ENSPNAP00000033014.1"/>
    </source>
</evidence>
<feature type="compositionally biased region" description="Basic and acidic residues" evidence="3">
    <location>
        <begin position="58"/>
        <end position="68"/>
    </location>
</feature>
<dbReference type="GO" id="GO:0006357">
    <property type="term" value="P:regulation of transcription by RNA polymerase II"/>
    <property type="evidence" value="ECO:0007669"/>
    <property type="project" value="TreeGrafter"/>
</dbReference>
<dbReference type="OMA" id="AEVWGNY"/>
<dbReference type="GO" id="GO:0003712">
    <property type="term" value="F:transcription coregulator activity"/>
    <property type="evidence" value="ECO:0007669"/>
    <property type="project" value="TreeGrafter"/>
</dbReference>
<reference evidence="5 6" key="1">
    <citation type="submission" date="2020-10" db="EMBL/GenBank/DDBJ databases">
        <title>Pygocentrus nattereri (red-bellied piranha) genome, fPygNat1, primary haplotype.</title>
        <authorList>
            <person name="Myers G."/>
            <person name="Meyer A."/>
            <person name="Karagic N."/>
            <person name="Pippel M."/>
            <person name="Winkler S."/>
            <person name="Tracey A."/>
            <person name="Wood J."/>
            <person name="Formenti G."/>
            <person name="Howe K."/>
            <person name="Fedrigo O."/>
            <person name="Jarvis E.D."/>
        </authorList>
    </citation>
    <scope>NUCLEOTIDE SEQUENCE [LARGE SCALE GENOMIC DNA]</scope>
</reference>
<protein>
    <recommendedName>
        <fullName evidence="7">Metadherin a</fullName>
    </recommendedName>
</protein>
<dbReference type="GO" id="GO:0043066">
    <property type="term" value="P:negative regulation of apoptotic process"/>
    <property type="evidence" value="ECO:0007669"/>
    <property type="project" value="InterPro"/>
</dbReference>
<dbReference type="InterPro" id="IPR052305">
    <property type="entry name" value="TransReg_TumorExp"/>
</dbReference>
<dbReference type="OrthoDB" id="8918651at2759"/>
<keyword evidence="6" id="KW-1185">Reference proteome</keyword>
<feature type="compositionally biased region" description="Basic residues" evidence="3">
    <location>
        <begin position="486"/>
        <end position="496"/>
    </location>
</feature>
<dbReference type="GO" id="GO:0005634">
    <property type="term" value="C:nucleus"/>
    <property type="evidence" value="ECO:0007669"/>
    <property type="project" value="UniProtKB-SubCell"/>
</dbReference>
<dbReference type="Ensembl" id="ENSPNAT00000023496.2">
    <property type="protein sequence ID" value="ENSPNAP00000033014.1"/>
    <property type="gene ID" value="ENSPNAG00000021356.2"/>
</dbReference>
<reference evidence="5" key="2">
    <citation type="submission" date="2025-08" db="UniProtKB">
        <authorList>
            <consortium name="Ensembl"/>
        </authorList>
    </citation>
    <scope>IDENTIFICATION</scope>
</reference>
<keyword evidence="4" id="KW-0472">Membrane</keyword>
<accession>A0A3B4ECI3</accession>
<evidence type="ECO:0000256" key="2">
    <source>
        <dbReference type="ARBA" id="ARBA00023242"/>
    </source>
</evidence>
<evidence type="ECO:0000256" key="1">
    <source>
        <dbReference type="ARBA" id="ARBA00004123"/>
    </source>
</evidence>
<comment type="subcellular location">
    <subcellularLocation>
        <location evidence="1">Nucleus</location>
    </subcellularLocation>
</comment>
<name>A0A3B4ECI3_PYGNA</name>
<feature type="compositionally biased region" description="Basic and acidic residues" evidence="3">
    <location>
        <begin position="136"/>
        <end position="151"/>
    </location>
</feature>
<dbReference type="RefSeq" id="XP_017569921.1">
    <property type="nucleotide sequence ID" value="XM_017714432.2"/>
</dbReference>
<dbReference type="PANTHER" id="PTHR23251">
    <property type="entry name" value="LYSINE-RICH CEACAM1 CO-ISOLATED PROTEIN LYRIC PROTEIN"/>
    <property type="match status" value="1"/>
</dbReference>
<keyword evidence="4" id="KW-1133">Transmembrane helix</keyword>
<dbReference type="GO" id="GO:0043123">
    <property type="term" value="P:positive regulation of canonical NF-kappaB signal transduction"/>
    <property type="evidence" value="ECO:0007669"/>
    <property type="project" value="InterPro"/>
</dbReference>
<reference evidence="5" key="3">
    <citation type="submission" date="2025-09" db="UniProtKB">
        <authorList>
            <consortium name="Ensembl"/>
        </authorList>
    </citation>
    <scope>IDENTIFICATION</scope>
</reference>
<feature type="region of interest" description="Disordered" evidence="3">
    <location>
        <begin position="57"/>
        <end position="246"/>
    </location>
</feature>
<dbReference type="GeneTree" id="ENSGT00940000154181"/>
<feature type="compositionally biased region" description="Basic and acidic residues" evidence="3">
    <location>
        <begin position="106"/>
        <end position="126"/>
    </location>
</feature>
<evidence type="ECO:0000256" key="3">
    <source>
        <dbReference type="SAM" id="MobiDB-lite"/>
    </source>
</evidence>
<keyword evidence="4" id="KW-0812">Transmembrane</keyword>
<dbReference type="Pfam" id="PF15686">
    <property type="entry name" value="LYRIC"/>
    <property type="match status" value="1"/>
</dbReference>
<evidence type="ECO:0000313" key="6">
    <source>
        <dbReference type="Proteomes" id="UP001501920"/>
    </source>
</evidence>